<evidence type="ECO:0000313" key="2">
    <source>
        <dbReference type="Proteomes" id="UP000321291"/>
    </source>
</evidence>
<dbReference type="OrthoDB" id="369102at2"/>
<dbReference type="Pfam" id="PF13835">
    <property type="entry name" value="DUF4194"/>
    <property type="match status" value="1"/>
</dbReference>
<proteinExistence type="predicted"/>
<dbReference type="InterPro" id="IPR025449">
    <property type="entry name" value="JetB"/>
</dbReference>
<dbReference type="RefSeq" id="WP_146787840.1">
    <property type="nucleotide sequence ID" value="NZ_CP042434.1"/>
</dbReference>
<gene>
    <name evidence="1" type="ORF">FSB73_23010</name>
</gene>
<evidence type="ECO:0000313" key="1">
    <source>
        <dbReference type="EMBL" id="QEC74108.1"/>
    </source>
</evidence>
<protein>
    <submittedName>
        <fullName evidence="1">DUF4194 domain-containing protein</fullName>
    </submittedName>
</protein>
<dbReference type="AlphaFoldDB" id="A0A5B8VVA2"/>
<name>A0A5B8VVA2_9BACT</name>
<accession>A0A5B8VVA2</accession>
<sequence length="187" mass="21762">MEANYSLSLISLLKGIVYNHQKEVWENLLQFEADIKNYFKDLSLEVYIDKTEGYSFLRQYEWEDEPEGAQLPKLIEKRQLSYQISLLCLILRKYMLEQDAQGGAVRVIITEPDIINRARLYLPAAEDEAKQQDKIVSAIKKVIELGFLRKIGSNEYEIHRIIKGFINAEVIESTLNALQKYATEKNE</sequence>
<reference evidence="1 2" key="1">
    <citation type="journal article" date="2017" name="Int. J. Syst. Evol. Microbiol.">
        <title>Arachidicoccus ginsenosidivorans sp. nov., with ginsenoside-converting activity isolated from ginseng cultivating soil.</title>
        <authorList>
            <person name="Siddiqi M.Z."/>
            <person name="Aslam Z."/>
            <person name="Im W.T."/>
        </authorList>
    </citation>
    <scope>NUCLEOTIDE SEQUENCE [LARGE SCALE GENOMIC DNA]</scope>
    <source>
        <strain evidence="1 2">Gsoil 809</strain>
    </source>
</reference>
<dbReference type="Proteomes" id="UP000321291">
    <property type="component" value="Chromosome"/>
</dbReference>
<dbReference type="EMBL" id="CP042434">
    <property type="protein sequence ID" value="QEC74108.1"/>
    <property type="molecule type" value="Genomic_DNA"/>
</dbReference>
<organism evidence="1 2">
    <name type="scientific">Arachidicoccus ginsenosidivorans</name>
    <dbReference type="NCBI Taxonomy" id="496057"/>
    <lineage>
        <taxon>Bacteria</taxon>
        <taxon>Pseudomonadati</taxon>
        <taxon>Bacteroidota</taxon>
        <taxon>Chitinophagia</taxon>
        <taxon>Chitinophagales</taxon>
        <taxon>Chitinophagaceae</taxon>
        <taxon>Arachidicoccus</taxon>
    </lineage>
</organism>
<keyword evidence="2" id="KW-1185">Reference proteome</keyword>
<dbReference type="KEGG" id="agi:FSB73_23010"/>